<dbReference type="PROSITE" id="PS00101">
    <property type="entry name" value="HEXAPEP_TRANSFERASES"/>
    <property type="match status" value="1"/>
</dbReference>
<dbReference type="GO" id="GO:0016740">
    <property type="term" value="F:transferase activity"/>
    <property type="evidence" value="ECO:0007669"/>
    <property type="project" value="UniProtKB-KW"/>
</dbReference>
<dbReference type="InterPro" id="IPR050179">
    <property type="entry name" value="Trans_hexapeptide_repeat"/>
</dbReference>
<gene>
    <name evidence="7" type="ORF">ACM44_08035</name>
</gene>
<proteinExistence type="inferred from homology"/>
<organism evidence="7 8">
    <name type="scientific">Chryseobacterium koreense CCUG 49689</name>
    <dbReference type="NCBI Taxonomy" id="1304281"/>
    <lineage>
        <taxon>Bacteria</taxon>
        <taxon>Pseudomonadati</taxon>
        <taxon>Bacteroidota</taxon>
        <taxon>Flavobacteriia</taxon>
        <taxon>Flavobacteriales</taxon>
        <taxon>Weeksellaceae</taxon>
        <taxon>Chryseobacterium group</taxon>
        <taxon>Chryseobacterium</taxon>
    </lineage>
</organism>
<accession>A0A0J7IYR2</accession>
<evidence type="ECO:0000256" key="5">
    <source>
        <dbReference type="PIRSR" id="PIRSR620019-2"/>
    </source>
</evidence>
<comment type="caution">
    <text evidence="7">The sequence shown here is derived from an EMBL/GenBank/DDBJ whole genome shotgun (WGS) entry which is preliminary data.</text>
</comment>
<dbReference type="Pfam" id="PF17836">
    <property type="entry name" value="PglD_N"/>
    <property type="match status" value="1"/>
</dbReference>
<feature type="site" description="Increases basicity of active site His" evidence="4">
    <location>
        <position position="127"/>
    </location>
</feature>
<evidence type="ECO:0000256" key="2">
    <source>
        <dbReference type="ARBA" id="ARBA00022679"/>
    </source>
</evidence>
<dbReference type="STRING" id="1304281.ACM44_08035"/>
<name>A0A0J7IYR2_9FLAO</name>
<reference evidence="7 8" key="1">
    <citation type="journal article" date="2004" name="Int. J. Syst. Evol. Microbiol.">
        <title>Kaistella koreensis gen. nov., sp. nov., a novel member of the Chryseobacterium-Bergeyella-Riemerella branch.</title>
        <authorList>
            <person name="Kim M.K."/>
            <person name="Im W.T."/>
            <person name="Shin Y.K."/>
            <person name="Lim J.H."/>
            <person name="Kim S.H."/>
            <person name="Lee B.C."/>
            <person name="Park M.Y."/>
            <person name="Lee K.Y."/>
            <person name="Lee S.T."/>
        </authorList>
    </citation>
    <scope>NUCLEOTIDE SEQUENCE [LARGE SCALE GENOMIC DNA]</scope>
    <source>
        <strain evidence="7 8">CCUG 49689</strain>
    </source>
</reference>
<evidence type="ECO:0000313" key="7">
    <source>
        <dbReference type="EMBL" id="KMQ71122.1"/>
    </source>
</evidence>
<evidence type="ECO:0000256" key="3">
    <source>
        <dbReference type="ARBA" id="ARBA00022737"/>
    </source>
</evidence>
<dbReference type="PANTHER" id="PTHR43300">
    <property type="entry name" value="ACETYLTRANSFERASE"/>
    <property type="match status" value="1"/>
</dbReference>
<dbReference type="SUPFAM" id="SSF51161">
    <property type="entry name" value="Trimeric LpxA-like enzymes"/>
    <property type="match status" value="1"/>
</dbReference>
<evidence type="ECO:0000256" key="1">
    <source>
        <dbReference type="ARBA" id="ARBA00007274"/>
    </source>
</evidence>
<dbReference type="PATRIC" id="fig|1304281.5.peg.1726"/>
<sequence>MILYGARGQAKVIYDLILSNNHLLEYLVDDHPPEDFPHHLPVYQPTRELLQNQDVIIAIGDNKIRERIYRQISGLCRFKTLRHHSAYVSRFTELGEGTVIMPMVCINAEVKIGKHCIINTASVIEHECVIEDFVHISPKASLAGNILVKKGAHVGLGANIIQGVTIGEHAVIGAGAVVLGDVPDHAVVVGNPAKIIRINDAEQR</sequence>
<dbReference type="CDD" id="cd03360">
    <property type="entry name" value="LbH_AT_putative"/>
    <property type="match status" value="1"/>
</dbReference>
<feature type="binding site" evidence="5">
    <location>
        <position position="135"/>
    </location>
    <ligand>
        <name>acetyl-CoA</name>
        <dbReference type="ChEBI" id="CHEBI:57288"/>
    </ligand>
</feature>
<dbReference type="NCBIfam" id="TIGR03570">
    <property type="entry name" value="NeuD_NnaD"/>
    <property type="match status" value="1"/>
</dbReference>
<keyword evidence="8" id="KW-1185">Reference proteome</keyword>
<feature type="domain" description="PglD N-terminal" evidence="6">
    <location>
        <begin position="2"/>
        <end position="72"/>
    </location>
</feature>
<dbReference type="InterPro" id="IPR041561">
    <property type="entry name" value="PglD_N"/>
</dbReference>
<dbReference type="Gene3D" id="3.40.50.20">
    <property type="match status" value="1"/>
</dbReference>
<dbReference type="Proteomes" id="UP000035900">
    <property type="component" value="Unassembled WGS sequence"/>
</dbReference>
<dbReference type="Gene3D" id="2.160.10.10">
    <property type="entry name" value="Hexapeptide repeat proteins"/>
    <property type="match status" value="1"/>
</dbReference>
<evidence type="ECO:0000256" key="4">
    <source>
        <dbReference type="PIRSR" id="PIRSR620019-1"/>
    </source>
</evidence>
<feature type="active site" description="Proton acceptor" evidence="4">
    <location>
        <position position="126"/>
    </location>
</feature>
<comment type="similarity">
    <text evidence="1">Belongs to the transferase hexapeptide repeat family.</text>
</comment>
<keyword evidence="2" id="KW-0808">Transferase</keyword>
<dbReference type="RefSeq" id="WP_152669325.1">
    <property type="nucleotide sequence ID" value="NZ_LFNG01000010.1"/>
</dbReference>
<dbReference type="EMBL" id="LFNG01000010">
    <property type="protein sequence ID" value="KMQ71122.1"/>
    <property type="molecule type" value="Genomic_DNA"/>
</dbReference>
<evidence type="ECO:0000259" key="6">
    <source>
        <dbReference type="Pfam" id="PF17836"/>
    </source>
</evidence>
<protein>
    <recommendedName>
        <fullName evidence="6">PglD N-terminal domain-containing protein</fullName>
    </recommendedName>
</protein>
<dbReference type="InterPro" id="IPR011004">
    <property type="entry name" value="Trimer_LpxA-like_sf"/>
</dbReference>
<dbReference type="InterPro" id="IPR018357">
    <property type="entry name" value="Hexapep_transf_CS"/>
</dbReference>
<evidence type="ECO:0000313" key="8">
    <source>
        <dbReference type="Proteomes" id="UP000035900"/>
    </source>
</evidence>
<dbReference type="AlphaFoldDB" id="A0A0J7IYR2"/>
<feature type="binding site" evidence="5">
    <location>
        <position position="60"/>
    </location>
    <ligand>
        <name>substrate</name>
    </ligand>
</feature>
<dbReference type="PANTHER" id="PTHR43300:SF7">
    <property type="entry name" value="UDP-N-ACETYLBACILLOSAMINE N-ACETYLTRANSFERASE"/>
    <property type="match status" value="1"/>
</dbReference>
<dbReference type="OrthoDB" id="9794407at2"/>
<dbReference type="InterPro" id="IPR020019">
    <property type="entry name" value="AcTrfase_PglD-like"/>
</dbReference>
<keyword evidence="3" id="KW-0677">Repeat</keyword>